<feature type="compositionally biased region" description="Polar residues" evidence="1">
    <location>
        <begin position="212"/>
        <end position="231"/>
    </location>
</feature>
<dbReference type="Proteomes" id="UP000799438">
    <property type="component" value="Unassembled WGS sequence"/>
</dbReference>
<feature type="region of interest" description="Disordered" evidence="1">
    <location>
        <begin position="140"/>
        <end position="284"/>
    </location>
</feature>
<dbReference type="GeneID" id="54297094"/>
<dbReference type="EMBL" id="ML995474">
    <property type="protein sequence ID" value="KAF2147498.1"/>
    <property type="molecule type" value="Genomic_DNA"/>
</dbReference>
<feature type="compositionally biased region" description="Pro residues" evidence="1">
    <location>
        <begin position="275"/>
        <end position="284"/>
    </location>
</feature>
<dbReference type="RefSeq" id="XP_033403206.1">
    <property type="nucleotide sequence ID" value="XM_033539598.1"/>
</dbReference>
<dbReference type="OrthoDB" id="371463at2759"/>
<feature type="compositionally biased region" description="Basic and acidic residues" evidence="1">
    <location>
        <begin position="169"/>
        <end position="179"/>
    </location>
</feature>
<feature type="compositionally biased region" description="Basic and acidic residues" evidence="1">
    <location>
        <begin position="258"/>
        <end position="272"/>
    </location>
</feature>
<proteinExistence type="predicted"/>
<evidence type="ECO:0008006" key="4">
    <source>
        <dbReference type="Google" id="ProtNLM"/>
    </source>
</evidence>
<accession>A0A6A6BUK1</accession>
<sequence length="284" mass="31807">MPTYLLHGFRWPRHLIRIHIILQNLEDAAAEWLMAPATTACMRENLETLHPQLLEALPNLQFVEQYDTELAESMPGGNVQPFAYVADVVEEVKLGVEVGEVMGRGVGNEAWAALTELRDQIAPGERVAWFVVVCQDVERLAPPPPDEEEEDEEYEEECEENLADGEPQEAERVPVEVENKMNGLKLANGNGTEEEQKKEVEKQQEKEKEHPPSTNFSHSGKSESQSSAPQNESDERPSTSRSVKRFFSGLGGLRKAKSMRDLRRLEAEKAKEMANPPPLPGTAV</sequence>
<name>A0A6A6BUK1_9PEZI</name>
<gene>
    <name evidence="2" type="ORF">K452DRAFT_282506</name>
</gene>
<evidence type="ECO:0000256" key="1">
    <source>
        <dbReference type="SAM" id="MobiDB-lite"/>
    </source>
</evidence>
<feature type="compositionally biased region" description="Basic and acidic residues" evidence="1">
    <location>
        <begin position="194"/>
        <end position="211"/>
    </location>
</feature>
<organism evidence="2 3">
    <name type="scientific">Aplosporella prunicola CBS 121167</name>
    <dbReference type="NCBI Taxonomy" id="1176127"/>
    <lineage>
        <taxon>Eukaryota</taxon>
        <taxon>Fungi</taxon>
        <taxon>Dikarya</taxon>
        <taxon>Ascomycota</taxon>
        <taxon>Pezizomycotina</taxon>
        <taxon>Dothideomycetes</taxon>
        <taxon>Dothideomycetes incertae sedis</taxon>
        <taxon>Botryosphaeriales</taxon>
        <taxon>Aplosporellaceae</taxon>
        <taxon>Aplosporella</taxon>
    </lineage>
</organism>
<dbReference type="AlphaFoldDB" id="A0A6A6BUK1"/>
<evidence type="ECO:0000313" key="2">
    <source>
        <dbReference type="EMBL" id="KAF2147498.1"/>
    </source>
</evidence>
<protein>
    <recommendedName>
        <fullName evidence="4">Developmental regulator protein</fullName>
    </recommendedName>
</protein>
<feature type="compositionally biased region" description="Acidic residues" evidence="1">
    <location>
        <begin position="145"/>
        <end position="168"/>
    </location>
</feature>
<keyword evidence="3" id="KW-1185">Reference proteome</keyword>
<reference evidence="2" key="1">
    <citation type="journal article" date="2020" name="Stud. Mycol.">
        <title>101 Dothideomycetes genomes: a test case for predicting lifestyles and emergence of pathogens.</title>
        <authorList>
            <person name="Haridas S."/>
            <person name="Albert R."/>
            <person name="Binder M."/>
            <person name="Bloem J."/>
            <person name="Labutti K."/>
            <person name="Salamov A."/>
            <person name="Andreopoulos B."/>
            <person name="Baker S."/>
            <person name="Barry K."/>
            <person name="Bills G."/>
            <person name="Bluhm B."/>
            <person name="Cannon C."/>
            <person name="Castanera R."/>
            <person name="Culley D."/>
            <person name="Daum C."/>
            <person name="Ezra D."/>
            <person name="Gonzalez J."/>
            <person name="Henrissat B."/>
            <person name="Kuo A."/>
            <person name="Liang C."/>
            <person name="Lipzen A."/>
            <person name="Lutzoni F."/>
            <person name="Magnuson J."/>
            <person name="Mondo S."/>
            <person name="Nolan M."/>
            <person name="Ohm R."/>
            <person name="Pangilinan J."/>
            <person name="Park H.-J."/>
            <person name="Ramirez L."/>
            <person name="Alfaro M."/>
            <person name="Sun H."/>
            <person name="Tritt A."/>
            <person name="Yoshinaga Y."/>
            <person name="Zwiers L.-H."/>
            <person name="Turgeon B."/>
            <person name="Goodwin S."/>
            <person name="Spatafora J."/>
            <person name="Crous P."/>
            <person name="Grigoriev I."/>
        </authorList>
    </citation>
    <scope>NUCLEOTIDE SEQUENCE</scope>
    <source>
        <strain evidence="2">CBS 121167</strain>
    </source>
</reference>
<evidence type="ECO:0000313" key="3">
    <source>
        <dbReference type="Proteomes" id="UP000799438"/>
    </source>
</evidence>